<evidence type="ECO:0000256" key="1">
    <source>
        <dbReference type="SAM" id="MobiDB-lite"/>
    </source>
</evidence>
<name>A0A5C7I706_9ROSI</name>
<feature type="region of interest" description="Disordered" evidence="1">
    <location>
        <begin position="1"/>
        <end position="33"/>
    </location>
</feature>
<evidence type="ECO:0000313" key="3">
    <source>
        <dbReference type="Proteomes" id="UP000323000"/>
    </source>
</evidence>
<gene>
    <name evidence="2" type="ORF">EZV62_011928</name>
</gene>
<organism evidence="2 3">
    <name type="scientific">Acer yangbiense</name>
    <dbReference type="NCBI Taxonomy" id="1000413"/>
    <lineage>
        <taxon>Eukaryota</taxon>
        <taxon>Viridiplantae</taxon>
        <taxon>Streptophyta</taxon>
        <taxon>Embryophyta</taxon>
        <taxon>Tracheophyta</taxon>
        <taxon>Spermatophyta</taxon>
        <taxon>Magnoliopsida</taxon>
        <taxon>eudicotyledons</taxon>
        <taxon>Gunneridae</taxon>
        <taxon>Pentapetalae</taxon>
        <taxon>rosids</taxon>
        <taxon>malvids</taxon>
        <taxon>Sapindales</taxon>
        <taxon>Sapindaceae</taxon>
        <taxon>Hippocastanoideae</taxon>
        <taxon>Acereae</taxon>
        <taxon>Acer</taxon>
    </lineage>
</organism>
<dbReference type="PANTHER" id="PTHR34569">
    <property type="entry name" value="EXPRESSED PROTEIN"/>
    <property type="match status" value="1"/>
</dbReference>
<dbReference type="Proteomes" id="UP000323000">
    <property type="component" value="Chromosome 4"/>
</dbReference>
<dbReference type="AlphaFoldDB" id="A0A5C7I706"/>
<proteinExistence type="predicted"/>
<dbReference type="OrthoDB" id="682663at2759"/>
<protein>
    <submittedName>
        <fullName evidence="2">Uncharacterized protein</fullName>
    </submittedName>
</protein>
<dbReference type="PANTHER" id="PTHR34569:SF12">
    <property type="entry name" value="TRANSMEMBRANE PROTEIN"/>
    <property type="match status" value="1"/>
</dbReference>
<reference evidence="3" key="1">
    <citation type="journal article" date="2019" name="Gigascience">
        <title>De novo genome assembly of the endangered Acer yangbiense, a plant species with extremely small populations endemic to Yunnan Province, China.</title>
        <authorList>
            <person name="Yang J."/>
            <person name="Wariss H.M."/>
            <person name="Tao L."/>
            <person name="Zhang R."/>
            <person name="Yun Q."/>
            <person name="Hollingsworth P."/>
            <person name="Dao Z."/>
            <person name="Luo G."/>
            <person name="Guo H."/>
            <person name="Ma Y."/>
            <person name="Sun W."/>
        </authorList>
    </citation>
    <scope>NUCLEOTIDE SEQUENCE [LARGE SCALE GENOMIC DNA]</scope>
    <source>
        <strain evidence="3">cv. Malutang</strain>
    </source>
</reference>
<evidence type="ECO:0000313" key="2">
    <source>
        <dbReference type="EMBL" id="TXG64934.1"/>
    </source>
</evidence>
<sequence>MEEPNTNTNTDKNNNPPTKLDNNNDLSSLNSDSHLQYGGGGGFHKGVYSPTAVSDLEIMALRVSTYTSLKDLLPPPSSPSAGMTSPPAHYSSWHEIPIRNQLVKQAALAYLQPMSSTPPDAGDKGVFGKLVDGCSWWRRQCQCFSWVNDVVIKNLRELFCWEVDDDDEEDDEKVD</sequence>
<accession>A0A5C7I706</accession>
<dbReference type="EMBL" id="VAHF01000004">
    <property type="protein sequence ID" value="TXG64934.1"/>
    <property type="molecule type" value="Genomic_DNA"/>
</dbReference>
<keyword evidence="3" id="KW-1185">Reference proteome</keyword>
<comment type="caution">
    <text evidence="2">The sequence shown here is derived from an EMBL/GenBank/DDBJ whole genome shotgun (WGS) entry which is preliminary data.</text>
</comment>